<name>A0A4U6SUQ5_SETVI</name>
<evidence type="ECO:0000256" key="6">
    <source>
        <dbReference type="ARBA" id="ARBA00023242"/>
    </source>
</evidence>
<dbReference type="EMBL" id="CM016560">
    <property type="protein sequence ID" value="TKV91743.1"/>
    <property type="molecule type" value="Genomic_DNA"/>
</dbReference>
<keyword evidence="5 8" id="KW-0862">Zinc</keyword>
<dbReference type="InterPro" id="IPR012164">
    <property type="entry name" value="Rpa12/Rpb9/Rpc10/TFS"/>
</dbReference>
<keyword evidence="7" id="KW-0804">Transcription</keyword>
<evidence type="ECO:0000256" key="3">
    <source>
        <dbReference type="ARBA" id="ARBA00022723"/>
    </source>
</evidence>
<accession>A0A4U6SUQ5</accession>
<keyword evidence="6 7" id="KW-0539">Nucleus</keyword>
<evidence type="ECO:0000313" key="11">
    <source>
        <dbReference type="EMBL" id="TKV91743.1"/>
    </source>
</evidence>
<feature type="binding site" evidence="8">
    <location>
        <position position="12"/>
    </location>
    <ligand>
        <name>Zn(2+)</name>
        <dbReference type="ChEBI" id="CHEBI:29105"/>
        <label>1</label>
    </ligand>
</feature>
<feature type="binding site" evidence="8">
    <location>
        <position position="89"/>
    </location>
    <ligand>
        <name>Zn(2+)</name>
        <dbReference type="ChEBI" id="CHEBI:29105"/>
        <label>2</label>
    </ligand>
</feature>
<dbReference type="GO" id="GO:0008270">
    <property type="term" value="F:zinc ion binding"/>
    <property type="evidence" value="ECO:0007669"/>
    <property type="project" value="UniProtKB-KW"/>
</dbReference>
<keyword evidence="2 7" id="KW-0240">DNA-directed RNA polymerase</keyword>
<feature type="binding site" evidence="8">
    <location>
        <position position="29"/>
    </location>
    <ligand>
        <name>Zn(2+)</name>
        <dbReference type="ChEBI" id="CHEBI:29105"/>
        <label>1</label>
    </ligand>
</feature>
<feature type="binding site" evidence="8">
    <location>
        <position position="15"/>
    </location>
    <ligand>
        <name>Zn(2+)</name>
        <dbReference type="ChEBI" id="CHEBI:29105"/>
        <label>1</label>
    </ligand>
</feature>
<gene>
    <name evidence="11" type="ORF">SEVIR_9G117900v2</name>
</gene>
<dbReference type="GO" id="GO:0005736">
    <property type="term" value="C:RNA polymerase I complex"/>
    <property type="evidence" value="ECO:0007669"/>
    <property type="project" value="TreeGrafter"/>
</dbReference>
<dbReference type="Proteomes" id="UP000298652">
    <property type="component" value="Chromosome 9"/>
</dbReference>
<dbReference type="InterPro" id="IPR001222">
    <property type="entry name" value="Znf_TFIIS"/>
</dbReference>
<dbReference type="PIRSF" id="PIRSF005586">
    <property type="entry name" value="RNApol_RpoM"/>
    <property type="match status" value="1"/>
</dbReference>
<protein>
    <recommendedName>
        <fullName evidence="7">DNA-directed RNA polymerase subunit</fullName>
    </recommendedName>
</protein>
<dbReference type="GO" id="GO:0006363">
    <property type="term" value="P:termination of RNA polymerase I transcription"/>
    <property type="evidence" value="ECO:0007669"/>
    <property type="project" value="TreeGrafter"/>
</dbReference>
<evidence type="ECO:0000256" key="5">
    <source>
        <dbReference type="ARBA" id="ARBA00022833"/>
    </source>
</evidence>
<feature type="binding site" evidence="8">
    <location>
        <position position="32"/>
    </location>
    <ligand>
        <name>Zn(2+)</name>
        <dbReference type="ChEBI" id="CHEBI:29105"/>
        <label>1</label>
    </ligand>
</feature>
<feature type="binding site" evidence="8">
    <location>
        <position position="117"/>
    </location>
    <ligand>
        <name>Zn(2+)</name>
        <dbReference type="ChEBI" id="CHEBI:29105"/>
        <label>2</label>
    </ligand>
</feature>
<dbReference type="SMART" id="SM00440">
    <property type="entry name" value="ZnF_C2C2"/>
    <property type="match status" value="1"/>
</dbReference>
<sequence>MAFWQARDFLFCGVCGTLLTFDSIRSASCPLCGFKRKAKEIEGKETRYTVTAEDIRRELKIEPFVTLESAPMQEVVVRRPKTRKPCPECNHPIAEYYSRQMRSADEGETTFYECMKCHHNFINS</sequence>
<comment type="function">
    <text evidence="7">DNA-dependent RNA polymerase catalyzes the transcription of DNA into RNA using the four ribonucleoside triphosphates as substrates.</text>
</comment>
<feature type="binding site" evidence="8">
    <location>
        <position position="114"/>
    </location>
    <ligand>
        <name>Zn(2+)</name>
        <dbReference type="ChEBI" id="CHEBI:29105"/>
        <label>2</label>
    </ligand>
</feature>
<dbReference type="InterPro" id="IPR034004">
    <property type="entry name" value="Zn_ribbon_RPA12_C"/>
</dbReference>
<feature type="domain" description="TFIIS-type" evidence="10">
    <location>
        <begin position="82"/>
        <end position="122"/>
    </location>
</feature>
<keyword evidence="4 9" id="KW-0863">Zinc-finger</keyword>
<dbReference type="Gene3D" id="2.20.25.10">
    <property type="match status" value="1"/>
</dbReference>
<comment type="subcellular location">
    <subcellularLocation>
        <location evidence="1">Nucleus</location>
        <location evidence="1">Nucleolus</location>
    </subcellularLocation>
</comment>
<keyword evidence="3 8" id="KW-0479">Metal-binding</keyword>
<reference evidence="11" key="1">
    <citation type="submission" date="2019-03" db="EMBL/GenBank/DDBJ databases">
        <title>WGS assembly of Setaria viridis.</title>
        <authorList>
            <person name="Huang P."/>
            <person name="Jenkins J."/>
            <person name="Grimwood J."/>
            <person name="Barry K."/>
            <person name="Healey A."/>
            <person name="Mamidi S."/>
            <person name="Sreedasyam A."/>
            <person name="Shu S."/>
            <person name="Feldman M."/>
            <person name="Wu J."/>
            <person name="Yu Y."/>
            <person name="Chen C."/>
            <person name="Johnson J."/>
            <person name="Rokhsar D."/>
            <person name="Baxter I."/>
            <person name="Schmutz J."/>
            <person name="Brutnell T."/>
            <person name="Kellogg E."/>
        </authorList>
    </citation>
    <scope>NUCLEOTIDE SEQUENCE [LARGE SCALE GENOMIC DNA]</scope>
</reference>
<dbReference type="AlphaFoldDB" id="A0A4U6SUQ5"/>
<dbReference type="CDD" id="cd10507">
    <property type="entry name" value="Zn-ribbon_RPA12"/>
    <property type="match status" value="1"/>
</dbReference>
<evidence type="ECO:0000256" key="8">
    <source>
        <dbReference type="PIRSR" id="PIRSR005586-1"/>
    </source>
</evidence>
<proteinExistence type="inferred from homology"/>
<dbReference type="PROSITE" id="PS51133">
    <property type="entry name" value="ZF_TFIIS_2"/>
    <property type="match status" value="1"/>
</dbReference>
<dbReference type="PANTHER" id="PTHR11239">
    <property type="entry name" value="DNA-DIRECTED RNA POLYMERASE"/>
    <property type="match status" value="1"/>
</dbReference>
<evidence type="ECO:0000256" key="1">
    <source>
        <dbReference type="ARBA" id="ARBA00004604"/>
    </source>
</evidence>
<dbReference type="SUPFAM" id="SSF57783">
    <property type="entry name" value="Zinc beta-ribbon"/>
    <property type="match status" value="1"/>
</dbReference>
<evidence type="ECO:0000256" key="7">
    <source>
        <dbReference type="PIRNR" id="PIRNR005586"/>
    </source>
</evidence>
<evidence type="ECO:0000259" key="10">
    <source>
        <dbReference type="PROSITE" id="PS51133"/>
    </source>
</evidence>
<comment type="similarity">
    <text evidence="7">Belongs to the archaeal rpoM/eukaryotic RPA12/RPB9/RPC11 RNA polymerase family.</text>
</comment>
<feature type="zinc finger region" description="C4-type" evidence="9">
    <location>
        <begin position="12"/>
        <end position="32"/>
    </location>
</feature>
<evidence type="ECO:0000256" key="9">
    <source>
        <dbReference type="PIRSR" id="PIRSR005586-2"/>
    </source>
</evidence>
<dbReference type="GO" id="GO:0003899">
    <property type="term" value="F:DNA-directed RNA polymerase activity"/>
    <property type="evidence" value="ECO:0007669"/>
    <property type="project" value="InterPro"/>
</dbReference>
<dbReference type="GO" id="GO:0003676">
    <property type="term" value="F:nucleic acid binding"/>
    <property type="evidence" value="ECO:0007669"/>
    <property type="project" value="InterPro"/>
</dbReference>
<evidence type="ECO:0000313" key="12">
    <source>
        <dbReference type="Proteomes" id="UP000298652"/>
    </source>
</evidence>
<dbReference type="OMA" id="DHICTKC"/>
<dbReference type="Pfam" id="PF01096">
    <property type="entry name" value="Zn_ribbon_TFIIS"/>
    <property type="match status" value="1"/>
</dbReference>
<keyword evidence="12" id="KW-1185">Reference proteome</keyword>
<dbReference type="PANTHER" id="PTHR11239:SF14">
    <property type="entry name" value="DNA-DIRECTED RNA POLYMERASE I SUBUNIT RPA12"/>
    <property type="match status" value="1"/>
</dbReference>
<evidence type="ECO:0000256" key="4">
    <source>
        <dbReference type="ARBA" id="ARBA00022771"/>
    </source>
</evidence>
<organism evidence="11 12">
    <name type="scientific">Setaria viridis</name>
    <name type="common">Green bristlegrass</name>
    <name type="synonym">Setaria italica subsp. viridis</name>
    <dbReference type="NCBI Taxonomy" id="4556"/>
    <lineage>
        <taxon>Eukaryota</taxon>
        <taxon>Viridiplantae</taxon>
        <taxon>Streptophyta</taxon>
        <taxon>Embryophyta</taxon>
        <taxon>Tracheophyta</taxon>
        <taxon>Spermatophyta</taxon>
        <taxon>Magnoliopsida</taxon>
        <taxon>Liliopsida</taxon>
        <taxon>Poales</taxon>
        <taxon>Poaceae</taxon>
        <taxon>PACMAD clade</taxon>
        <taxon>Panicoideae</taxon>
        <taxon>Panicodae</taxon>
        <taxon>Paniceae</taxon>
        <taxon>Cenchrinae</taxon>
        <taxon>Setaria</taxon>
    </lineage>
</organism>
<dbReference type="PROSITE" id="PS00466">
    <property type="entry name" value="ZF_TFIIS_1"/>
    <property type="match status" value="1"/>
</dbReference>
<dbReference type="Gramene" id="TKV91743">
    <property type="protein sequence ID" value="TKV91743"/>
    <property type="gene ID" value="SEVIR_9G117900v2"/>
</dbReference>
<evidence type="ECO:0000256" key="2">
    <source>
        <dbReference type="ARBA" id="ARBA00022478"/>
    </source>
</evidence>
<feature type="binding site" evidence="8">
    <location>
        <position position="86"/>
    </location>
    <ligand>
        <name>Zn(2+)</name>
        <dbReference type="ChEBI" id="CHEBI:29105"/>
        <label>2</label>
    </ligand>
</feature>